<evidence type="ECO:0000313" key="1">
    <source>
        <dbReference type="EMBL" id="KAA6382712.1"/>
    </source>
</evidence>
<name>A0A5J4VJD3_9EUKA</name>
<gene>
    <name evidence="1" type="ORF">EZS28_021759</name>
</gene>
<reference evidence="1 2" key="1">
    <citation type="submission" date="2019-03" db="EMBL/GenBank/DDBJ databases">
        <title>Single cell metagenomics reveals metabolic interactions within the superorganism composed of flagellate Streblomastix strix and complex community of Bacteroidetes bacteria on its surface.</title>
        <authorList>
            <person name="Treitli S.C."/>
            <person name="Kolisko M."/>
            <person name="Husnik F."/>
            <person name="Keeling P."/>
            <person name="Hampl V."/>
        </authorList>
    </citation>
    <scope>NUCLEOTIDE SEQUENCE [LARGE SCALE GENOMIC DNA]</scope>
    <source>
        <strain evidence="1">ST1C</strain>
    </source>
</reference>
<evidence type="ECO:0000313" key="2">
    <source>
        <dbReference type="Proteomes" id="UP000324800"/>
    </source>
</evidence>
<dbReference type="AlphaFoldDB" id="A0A5J4VJD3"/>
<proteinExistence type="predicted"/>
<organism evidence="1 2">
    <name type="scientific">Streblomastix strix</name>
    <dbReference type="NCBI Taxonomy" id="222440"/>
    <lineage>
        <taxon>Eukaryota</taxon>
        <taxon>Metamonada</taxon>
        <taxon>Preaxostyla</taxon>
        <taxon>Oxymonadida</taxon>
        <taxon>Streblomastigidae</taxon>
        <taxon>Streblomastix</taxon>
    </lineage>
</organism>
<accession>A0A5J4VJD3</accession>
<comment type="caution">
    <text evidence="1">The sequence shown here is derived from an EMBL/GenBank/DDBJ whole genome shotgun (WGS) entry which is preliminary data.</text>
</comment>
<protein>
    <submittedName>
        <fullName evidence="1">Uncharacterized protein</fullName>
    </submittedName>
</protein>
<dbReference type="Proteomes" id="UP000324800">
    <property type="component" value="Unassembled WGS sequence"/>
</dbReference>
<sequence>MDKNQPRIHWSQLSVEQIETFLNEAIANKDLELATHWRYILYLKMLNQPTKQINTVVPSVQNPPSVPRLLTPHNIGLPYEQLTDPPAITQPLKDNVFPSALIHNPLVVSLESDDNDIVKLNGLLTQLLGGVNIYHYPAIQLVLDVLLHPKKIEEPPVLSIVLDILKPSSQLFAVGFIQILPEVTPANEVGVPAFITNCQGILTLVQESDNSVP</sequence>
<dbReference type="EMBL" id="SNRW01006630">
    <property type="protein sequence ID" value="KAA6382712.1"/>
    <property type="molecule type" value="Genomic_DNA"/>
</dbReference>